<name>A0A5C3NRZ0_9APHY</name>
<proteinExistence type="predicted"/>
<dbReference type="GO" id="GO:0003700">
    <property type="term" value="F:DNA-binding transcription factor activity"/>
    <property type="evidence" value="ECO:0007669"/>
    <property type="project" value="InterPro"/>
</dbReference>
<feature type="compositionally biased region" description="Basic and acidic residues" evidence="2">
    <location>
        <begin position="13"/>
        <end position="29"/>
    </location>
</feature>
<feature type="domain" description="BZIP" evidence="3">
    <location>
        <begin position="36"/>
        <end position="51"/>
    </location>
</feature>
<evidence type="ECO:0000256" key="1">
    <source>
        <dbReference type="SAM" id="Coils"/>
    </source>
</evidence>
<organism evidence="4 5">
    <name type="scientific">Polyporus arcularius HHB13444</name>
    <dbReference type="NCBI Taxonomy" id="1314778"/>
    <lineage>
        <taxon>Eukaryota</taxon>
        <taxon>Fungi</taxon>
        <taxon>Dikarya</taxon>
        <taxon>Basidiomycota</taxon>
        <taxon>Agaricomycotina</taxon>
        <taxon>Agaricomycetes</taxon>
        <taxon>Polyporales</taxon>
        <taxon>Polyporaceae</taxon>
        <taxon>Polyporus</taxon>
    </lineage>
</organism>
<sequence length="276" mass="30058">MAPSQHPSPTIPQRREAIARRDASTRRDVLDPAQERYNLRNARAQARFRARRRDRIAELERTVERLKAMLEFSSDDIDGVSPLIQRVRTLERENKLLRDEKEELVRAAEAIPGGARYGTACVVAESSVARPFGAVCDVDDLSALTPVGRDSAVSPCPDLPLLVNELSSICVGAYSPYSTDKAHGMMCDVFGSHAYLASGTVVECDHDLITDNVGGPPLVATTVADFSCYTATLSPAPPLACLDDYSTAEDTRPRSWYRTATSSLATALQPVEHGVV</sequence>
<feature type="region of interest" description="Disordered" evidence="2">
    <location>
        <begin position="1"/>
        <end position="29"/>
    </location>
</feature>
<protein>
    <recommendedName>
        <fullName evidence="3">BZIP domain-containing protein</fullName>
    </recommendedName>
</protein>
<feature type="coiled-coil region" evidence="1">
    <location>
        <begin position="49"/>
        <end position="110"/>
    </location>
</feature>
<dbReference type="PROSITE" id="PS00036">
    <property type="entry name" value="BZIP_BASIC"/>
    <property type="match status" value="1"/>
</dbReference>
<evidence type="ECO:0000313" key="5">
    <source>
        <dbReference type="Proteomes" id="UP000308197"/>
    </source>
</evidence>
<gene>
    <name evidence="4" type="ORF">K466DRAFT_605695</name>
</gene>
<reference evidence="4 5" key="1">
    <citation type="journal article" date="2019" name="Nat. Ecol. Evol.">
        <title>Megaphylogeny resolves global patterns of mushroom evolution.</title>
        <authorList>
            <person name="Varga T."/>
            <person name="Krizsan K."/>
            <person name="Foldi C."/>
            <person name="Dima B."/>
            <person name="Sanchez-Garcia M."/>
            <person name="Sanchez-Ramirez S."/>
            <person name="Szollosi G.J."/>
            <person name="Szarkandi J.G."/>
            <person name="Papp V."/>
            <person name="Albert L."/>
            <person name="Andreopoulos W."/>
            <person name="Angelini C."/>
            <person name="Antonin V."/>
            <person name="Barry K.W."/>
            <person name="Bougher N.L."/>
            <person name="Buchanan P."/>
            <person name="Buyck B."/>
            <person name="Bense V."/>
            <person name="Catcheside P."/>
            <person name="Chovatia M."/>
            <person name="Cooper J."/>
            <person name="Damon W."/>
            <person name="Desjardin D."/>
            <person name="Finy P."/>
            <person name="Geml J."/>
            <person name="Haridas S."/>
            <person name="Hughes K."/>
            <person name="Justo A."/>
            <person name="Karasinski D."/>
            <person name="Kautmanova I."/>
            <person name="Kiss B."/>
            <person name="Kocsube S."/>
            <person name="Kotiranta H."/>
            <person name="LaButti K.M."/>
            <person name="Lechner B.E."/>
            <person name="Liimatainen K."/>
            <person name="Lipzen A."/>
            <person name="Lukacs Z."/>
            <person name="Mihaltcheva S."/>
            <person name="Morgado L.N."/>
            <person name="Niskanen T."/>
            <person name="Noordeloos M.E."/>
            <person name="Ohm R.A."/>
            <person name="Ortiz-Santana B."/>
            <person name="Ovrebo C."/>
            <person name="Racz N."/>
            <person name="Riley R."/>
            <person name="Savchenko A."/>
            <person name="Shiryaev A."/>
            <person name="Soop K."/>
            <person name="Spirin V."/>
            <person name="Szebenyi C."/>
            <person name="Tomsovsky M."/>
            <person name="Tulloss R.E."/>
            <person name="Uehling J."/>
            <person name="Grigoriev I.V."/>
            <person name="Vagvolgyi C."/>
            <person name="Papp T."/>
            <person name="Martin F.M."/>
            <person name="Miettinen O."/>
            <person name="Hibbett D.S."/>
            <person name="Nagy L.G."/>
        </authorList>
    </citation>
    <scope>NUCLEOTIDE SEQUENCE [LARGE SCALE GENOMIC DNA]</scope>
    <source>
        <strain evidence="4 5">HHB13444</strain>
    </source>
</reference>
<dbReference type="InParanoid" id="A0A5C3NRZ0"/>
<keyword evidence="5" id="KW-1185">Reference proteome</keyword>
<dbReference type="AlphaFoldDB" id="A0A5C3NRZ0"/>
<dbReference type="EMBL" id="ML211871">
    <property type="protein sequence ID" value="TFK80001.1"/>
    <property type="molecule type" value="Genomic_DNA"/>
</dbReference>
<dbReference type="InterPro" id="IPR004827">
    <property type="entry name" value="bZIP"/>
</dbReference>
<dbReference type="Gene3D" id="1.20.5.170">
    <property type="match status" value="1"/>
</dbReference>
<accession>A0A5C3NRZ0</accession>
<evidence type="ECO:0000313" key="4">
    <source>
        <dbReference type="EMBL" id="TFK80001.1"/>
    </source>
</evidence>
<evidence type="ECO:0000256" key="2">
    <source>
        <dbReference type="SAM" id="MobiDB-lite"/>
    </source>
</evidence>
<dbReference type="Proteomes" id="UP000308197">
    <property type="component" value="Unassembled WGS sequence"/>
</dbReference>
<evidence type="ECO:0000259" key="3">
    <source>
        <dbReference type="PROSITE" id="PS00036"/>
    </source>
</evidence>
<keyword evidence="1" id="KW-0175">Coiled coil</keyword>